<dbReference type="EMBL" id="FMJC01000002">
    <property type="protein sequence ID" value="SCM73832.1"/>
    <property type="molecule type" value="Genomic_DNA"/>
</dbReference>
<feature type="transmembrane region" description="Helical" evidence="2">
    <location>
        <begin position="455"/>
        <end position="473"/>
    </location>
</feature>
<dbReference type="RefSeq" id="WP_179980868.1">
    <property type="nucleotide sequence ID" value="NZ_LT608333.1"/>
</dbReference>
<evidence type="ECO:0000313" key="3">
    <source>
        <dbReference type="EMBL" id="SCM73832.1"/>
    </source>
</evidence>
<keyword evidence="2" id="KW-0812">Transmembrane</keyword>
<feature type="transmembrane region" description="Helical" evidence="2">
    <location>
        <begin position="366"/>
        <end position="387"/>
    </location>
</feature>
<proteinExistence type="predicted"/>
<feature type="transmembrane region" description="Helical" evidence="2">
    <location>
        <begin position="272"/>
        <end position="289"/>
    </location>
</feature>
<feature type="transmembrane region" description="Helical" evidence="2">
    <location>
        <begin position="326"/>
        <end position="354"/>
    </location>
</feature>
<feature type="transmembrane region" description="Helical" evidence="2">
    <location>
        <begin position="504"/>
        <end position="526"/>
    </location>
</feature>
<feature type="compositionally biased region" description="Low complexity" evidence="1">
    <location>
        <begin position="629"/>
        <end position="679"/>
    </location>
</feature>
<reference evidence="3" key="1">
    <citation type="submission" date="2016-08" db="EMBL/GenBank/DDBJ databases">
        <authorList>
            <person name="Seilhamer J.J."/>
        </authorList>
    </citation>
    <scope>NUCLEOTIDE SEQUENCE</scope>
    <source>
        <strain evidence="3">86-1</strain>
    </source>
</reference>
<feature type="compositionally biased region" description="Low complexity" evidence="1">
    <location>
        <begin position="79"/>
        <end position="92"/>
    </location>
</feature>
<feature type="transmembrane region" description="Helical" evidence="2">
    <location>
        <begin position="237"/>
        <end position="260"/>
    </location>
</feature>
<feature type="compositionally biased region" description="Polar residues" evidence="1">
    <location>
        <begin position="93"/>
        <end position="103"/>
    </location>
</feature>
<dbReference type="PANTHER" id="PTHR45725:SF18">
    <property type="entry name" value="ORC1-LIKE AAA ATPASE DOMAIN-CONTAINING PROTEIN"/>
    <property type="match status" value="1"/>
</dbReference>
<feature type="transmembrane region" description="Helical" evidence="2">
    <location>
        <begin position="411"/>
        <end position="435"/>
    </location>
</feature>
<dbReference type="AlphaFoldDB" id="A0A212L8D1"/>
<keyword evidence="3" id="KW-0808">Transferase</keyword>
<evidence type="ECO:0000256" key="2">
    <source>
        <dbReference type="SAM" id="Phobius"/>
    </source>
</evidence>
<feature type="transmembrane region" description="Helical" evidence="2">
    <location>
        <begin position="546"/>
        <end position="569"/>
    </location>
</feature>
<feature type="transmembrane region" description="Helical" evidence="2">
    <location>
        <begin position="166"/>
        <end position="186"/>
    </location>
</feature>
<feature type="transmembrane region" description="Helical" evidence="2">
    <location>
        <begin position="479"/>
        <end position="497"/>
    </location>
</feature>
<dbReference type="PANTHER" id="PTHR45725">
    <property type="entry name" value="FORMIN HOMOLOGY 2 FAMILY MEMBER"/>
    <property type="match status" value="1"/>
</dbReference>
<feature type="compositionally biased region" description="Basic and acidic residues" evidence="1">
    <location>
        <begin position="693"/>
        <end position="714"/>
    </location>
</feature>
<organism evidence="3">
    <name type="scientific">uncultured Desulfovibrio sp</name>
    <dbReference type="NCBI Taxonomy" id="167968"/>
    <lineage>
        <taxon>Bacteria</taxon>
        <taxon>Pseudomonadati</taxon>
        <taxon>Thermodesulfobacteriota</taxon>
        <taxon>Desulfovibrionia</taxon>
        <taxon>Desulfovibrionales</taxon>
        <taxon>Desulfovibrionaceae</taxon>
        <taxon>Desulfovibrio</taxon>
        <taxon>environmental samples</taxon>
    </lineage>
</organism>
<gene>
    <name evidence="3" type="ORF">KL86DES1_21549</name>
</gene>
<keyword evidence="2" id="KW-1133">Transmembrane helix</keyword>
<name>A0A212L8D1_9BACT</name>
<dbReference type="InterPro" id="IPR051425">
    <property type="entry name" value="Formin_Homology"/>
</dbReference>
<dbReference type="GO" id="GO:0016740">
    <property type="term" value="F:transferase activity"/>
    <property type="evidence" value="ECO:0007669"/>
    <property type="project" value="UniProtKB-KW"/>
</dbReference>
<feature type="region of interest" description="Disordered" evidence="1">
    <location>
        <begin position="1"/>
        <end position="119"/>
    </location>
</feature>
<feature type="compositionally biased region" description="Polar residues" evidence="1">
    <location>
        <begin position="55"/>
        <end position="70"/>
    </location>
</feature>
<accession>A0A212L8D1</accession>
<feature type="region of interest" description="Disordered" evidence="1">
    <location>
        <begin position="624"/>
        <end position="801"/>
    </location>
</feature>
<keyword evidence="2" id="KW-0472">Membrane</keyword>
<feature type="transmembrane region" description="Helical" evidence="2">
    <location>
        <begin position="581"/>
        <end position="602"/>
    </location>
</feature>
<sequence length="801" mass="81639">MTQNPTTPEDDQHSRVDNAAHAPSSGPATDAQANAAGDAQGTGPLSFDRAAANRQDASSPPQAPQDTYSAGSVHGHAYSPSSGPSFGPASGSVQQDYAKNAASQDGDMDDGKPKGRGMLSSWRARAGKTADGQSAATAAASAAPDATVKPNAAQKIFEAASRVGPFFLLLILLAQAWPAFMGNALYCPREAESILVFNQTSQTGLWLAPAAPGLAHWPVYHWYLAGMQSLMAMAGPGFGPLLFPLAGLAGALLCLLGAWTLSRVAGLNAQEALAGGMILLAAPLFVPLAHFTGPESLAAALTLFALALLCHGWQKPQAWIILPAGFVLAALAGLTGGLFHIMLPLVASIFFLGWRGSFRRAQGLDGVTGFVLLLLMVACWLGGVMLWQQPDGYLKFLGERLMLWPWPSAKWWLPLLIAAAGLLPWLAIVACVSWVRVLRTAPGDLAASRKDRAGIAFMWISVTVAAVLSLTAYDPVSAALTVICLAAPLLGKALLRLTGLGGRLFFIFAALCLLHAGMALTAAGFGPTLDWMGGFFKFTLTADQRAIVLGLKALPIIGVICIAAAVLLARMVRKGAHGGMGGALLICTVIVILLAQPGSLLLGPQLKAVPQAKLSHLEEILSPAPAPEAPASETPAPEGATPENTAPEATAPAAPAGESATPEAGSPDAAAPQAPAPESAKPDSDKQASPIDEALKKAASEASDYDAKVMEETNGKFGKNGDAASTPAPGKDEVKGEGAASGTSGADPAAPAVEAAPAAQPDAAPRAADGVSAAPQVPAPAAAPAEAPAAAPAASGDQQAK</sequence>
<evidence type="ECO:0000256" key="1">
    <source>
        <dbReference type="SAM" id="MobiDB-lite"/>
    </source>
</evidence>
<protein>
    <submittedName>
        <fullName evidence="3">4-amino-4-deoxy-L-arabinose transferase and related glycosyltransferase of PMT family-like protein</fullName>
    </submittedName>
</protein>
<feature type="compositionally biased region" description="Low complexity" evidence="1">
    <location>
        <begin position="28"/>
        <end position="42"/>
    </location>
</feature>
<feature type="compositionally biased region" description="Low complexity" evidence="1">
    <location>
        <begin position="746"/>
        <end position="794"/>
    </location>
</feature>